<gene>
    <name evidence="6" type="ORF">G3N55_08180</name>
</gene>
<organism evidence="6 7">
    <name type="scientific">Dissulfurirhabdus thermomarina</name>
    <dbReference type="NCBI Taxonomy" id="1765737"/>
    <lineage>
        <taxon>Bacteria</taxon>
        <taxon>Deltaproteobacteria</taxon>
        <taxon>Dissulfurirhabdaceae</taxon>
        <taxon>Dissulfurirhabdus</taxon>
    </lineage>
</organism>
<dbReference type="InterPro" id="IPR029026">
    <property type="entry name" value="tRNA_m1G_MTases_N"/>
</dbReference>
<dbReference type="CDD" id="cd18093">
    <property type="entry name" value="SpoU-like_TrmJ"/>
    <property type="match status" value="1"/>
</dbReference>
<evidence type="ECO:0000256" key="4">
    <source>
        <dbReference type="ARBA" id="ARBA00022691"/>
    </source>
</evidence>
<evidence type="ECO:0000256" key="3">
    <source>
        <dbReference type="ARBA" id="ARBA00022679"/>
    </source>
</evidence>
<dbReference type="RefSeq" id="WP_163298947.1">
    <property type="nucleotide sequence ID" value="NZ_JAAGRR010000088.1"/>
</dbReference>
<dbReference type="PANTHER" id="PTHR42786:SF2">
    <property type="entry name" value="TRNA (CYTIDINE_URIDINE-2'-O-)-METHYLTRANSFERASE TRMJ"/>
    <property type="match status" value="1"/>
</dbReference>
<evidence type="ECO:0000259" key="5">
    <source>
        <dbReference type="Pfam" id="PF00588"/>
    </source>
</evidence>
<dbReference type="InterPro" id="IPR001537">
    <property type="entry name" value="SpoU_MeTrfase"/>
</dbReference>
<dbReference type="InterPro" id="IPR004384">
    <property type="entry name" value="RNA_MeTrfase_TrmJ/LasT"/>
</dbReference>
<keyword evidence="3 6" id="KW-0808">Transferase</keyword>
<comment type="caution">
    <text evidence="6">The sequence shown here is derived from an EMBL/GenBank/DDBJ whole genome shotgun (WGS) entry which is preliminary data.</text>
</comment>
<sequence>MRLDNVTVVLHEPRYPENIGAAARACRNMGARGLVAVRPRNPDREKMLKMATHEAADLVEAMPILDSLDEALAPFQHVVGTTARTGRHRRPTDTPRGLARGLAPVLARNRVALLFGSEKWGLSNAALARCQSLVTIPTAGFSSVNLAQSVMILLYELRLADGDAAPPLPRLADQRELEGLFAHLAELFEAVGFIHPESPEHWMANVRRFVGRLQLQAREVRLARGFCRQVLWALGRSGEGRREAAGGR</sequence>
<dbReference type="InterPro" id="IPR029028">
    <property type="entry name" value="Alpha/beta_knot_MTases"/>
</dbReference>
<dbReference type="PIRSF" id="PIRSF004808">
    <property type="entry name" value="LasT"/>
    <property type="match status" value="1"/>
</dbReference>
<keyword evidence="7" id="KW-1185">Reference proteome</keyword>
<dbReference type="GO" id="GO:0002128">
    <property type="term" value="P:tRNA nucleoside ribose methylation"/>
    <property type="evidence" value="ECO:0007669"/>
    <property type="project" value="TreeGrafter"/>
</dbReference>
<feature type="domain" description="tRNA/rRNA methyltransferase SpoU type" evidence="5">
    <location>
        <begin position="6"/>
        <end position="155"/>
    </location>
</feature>
<dbReference type="PANTHER" id="PTHR42786">
    <property type="entry name" value="TRNA/RRNA METHYLTRANSFERASE"/>
    <property type="match status" value="1"/>
</dbReference>
<evidence type="ECO:0000313" key="6">
    <source>
        <dbReference type="EMBL" id="NDY42819.1"/>
    </source>
</evidence>
<evidence type="ECO:0000256" key="1">
    <source>
        <dbReference type="ARBA" id="ARBA00007228"/>
    </source>
</evidence>
<dbReference type="GO" id="GO:0005829">
    <property type="term" value="C:cytosol"/>
    <property type="evidence" value="ECO:0007669"/>
    <property type="project" value="TreeGrafter"/>
</dbReference>
<dbReference type="EMBL" id="JAAGRR010000088">
    <property type="protein sequence ID" value="NDY42819.1"/>
    <property type="molecule type" value="Genomic_DNA"/>
</dbReference>
<dbReference type="Pfam" id="PF00588">
    <property type="entry name" value="SpoU_methylase"/>
    <property type="match status" value="1"/>
</dbReference>
<accession>A0A6N9TNT8</accession>
<evidence type="ECO:0000256" key="2">
    <source>
        <dbReference type="ARBA" id="ARBA00022603"/>
    </source>
</evidence>
<dbReference type="GO" id="GO:0003723">
    <property type="term" value="F:RNA binding"/>
    <property type="evidence" value="ECO:0007669"/>
    <property type="project" value="InterPro"/>
</dbReference>
<name>A0A6N9TNT8_DISTH</name>
<reference evidence="6 7" key="1">
    <citation type="submission" date="2020-02" db="EMBL/GenBank/DDBJ databases">
        <title>Comparative genomics of sulfur disproportionating microorganisms.</title>
        <authorList>
            <person name="Ward L.M."/>
            <person name="Bertran E."/>
            <person name="Johnston D.T."/>
        </authorList>
    </citation>
    <scope>NUCLEOTIDE SEQUENCE [LARGE SCALE GENOMIC DNA]</scope>
    <source>
        <strain evidence="6 7">DSM 100025</strain>
    </source>
</reference>
<evidence type="ECO:0000313" key="7">
    <source>
        <dbReference type="Proteomes" id="UP000469346"/>
    </source>
</evidence>
<comment type="similarity">
    <text evidence="1">Belongs to the class IV-like SAM-binding methyltransferase superfamily. RNA methyltransferase TrmH family.</text>
</comment>
<proteinExistence type="inferred from homology"/>
<dbReference type="Gene3D" id="3.40.1280.10">
    <property type="match status" value="1"/>
</dbReference>
<keyword evidence="2 6" id="KW-0489">Methyltransferase</keyword>
<dbReference type="AlphaFoldDB" id="A0A6N9TNT8"/>
<dbReference type="SUPFAM" id="SSF75217">
    <property type="entry name" value="alpha/beta knot"/>
    <property type="match status" value="1"/>
</dbReference>
<dbReference type="Gene3D" id="1.10.8.590">
    <property type="match status" value="1"/>
</dbReference>
<keyword evidence="4" id="KW-0949">S-adenosyl-L-methionine</keyword>
<dbReference type="Proteomes" id="UP000469346">
    <property type="component" value="Unassembled WGS sequence"/>
</dbReference>
<protein>
    <submittedName>
        <fullName evidence="6">RNA methyltransferase</fullName>
    </submittedName>
</protein>
<dbReference type="GO" id="GO:0008173">
    <property type="term" value="F:RNA methyltransferase activity"/>
    <property type="evidence" value="ECO:0007669"/>
    <property type="project" value="InterPro"/>
</dbReference>